<evidence type="ECO:0000313" key="6">
    <source>
        <dbReference type="EMBL" id="RDB20849.1"/>
    </source>
</evidence>
<comment type="caution">
    <text evidence="6">The sequence shown here is derived from an EMBL/GenBank/DDBJ whole genome shotgun (WGS) entry which is preliminary data.</text>
</comment>
<keyword evidence="3" id="KW-0496">Mitochondrion</keyword>
<comment type="function">
    <text evidence="1">Required for the assembly of cytochrome c oxidase.</text>
</comment>
<dbReference type="Proteomes" id="UP000076154">
    <property type="component" value="Unassembled WGS sequence"/>
</dbReference>
<comment type="subcellular location">
    <subcellularLocation>
        <location evidence="2">Mitochondrion intermembrane space</location>
    </subcellularLocation>
</comment>
<dbReference type="SUPFAM" id="SSF47072">
    <property type="entry name" value="Cysteine alpha-hairpin motif"/>
    <property type="match status" value="1"/>
</dbReference>
<keyword evidence="7" id="KW-1185">Reference proteome</keyword>
<proteinExistence type="predicted"/>
<dbReference type="AlphaFoldDB" id="A0A369JFC1"/>
<evidence type="ECO:0000256" key="5">
    <source>
        <dbReference type="SAM" id="MobiDB-lite"/>
    </source>
</evidence>
<dbReference type="InterPro" id="IPR009069">
    <property type="entry name" value="Cys_alpha_HP_mot_SF"/>
</dbReference>
<dbReference type="PROSITE" id="PS51808">
    <property type="entry name" value="CHCH"/>
    <property type="match status" value="1"/>
</dbReference>
<dbReference type="GO" id="GO:0033108">
    <property type="term" value="P:mitochondrial respiratory chain complex assembly"/>
    <property type="evidence" value="ECO:0007669"/>
    <property type="project" value="TreeGrafter"/>
</dbReference>
<dbReference type="EMBL" id="LUEZ02000056">
    <property type="protein sequence ID" value="RDB20849.1"/>
    <property type="molecule type" value="Genomic_DNA"/>
</dbReference>
<keyword evidence="4" id="KW-1015">Disulfide bond</keyword>
<evidence type="ECO:0000256" key="1">
    <source>
        <dbReference type="ARBA" id="ARBA00003875"/>
    </source>
</evidence>
<dbReference type="PANTHER" id="PTHR46811:SF1">
    <property type="entry name" value="COILED-COIL-HELIX-COILED-COIL-HELIX DOMAIN-CONTAINING PROTEIN 7"/>
    <property type="match status" value="1"/>
</dbReference>
<protein>
    <submittedName>
        <fullName evidence="6">Cytochrome c oxidase-assembly factor COX23, mitochondrial</fullName>
    </submittedName>
</protein>
<dbReference type="OrthoDB" id="9971592at2759"/>
<accession>A0A369JFC1</accession>
<name>A0A369JFC1_HYPMA</name>
<organism evidence="6 7">
    <name type="scientific">Hypsizygus marmoreus</name>
    <name type="common">White beech mushroom</name>
    <name type="synonym">Agaricus marmoreus</name>
    <dbReference type="NCBI Taxonomy" id="39966"/>
    <lineage>
        <taxon>Eukaryota</taxon>
        <taxon>Fungi</taxon>
        <taxon>Dikarya</taxon>
        <taxon>Basidiomycota</taxon>
        <taxon>Agaricomycotina</taxon>
        <taxon>Agaricomycetes</taxon>
        <taxon>Agaricomycetidae</taxon>
        <taxon>Agaricales</taxon>
        <taxon>Tricholomatineae</taxon>
        <taxon>Lyophyllaceae</taxon>
        <taxon>Hypsizygus</taxon>
    </lineage>
</organism>
<feature type="region of interest" description="Disordered" evidence="5">
    <location>
        <begin position="1"/>
        <end position="21"/>
    </location>
</feature>
<evidence type="ECO:0000256" key="2">
    <source>
        <dbReference type="ARBA" id="ARBA00004569"/>
    </source>
</evidence>
<dbReference type="GO" id="GO:0005758">
    <property type="term" value="C:mitochondrial intermembrane space"/>
    <property type="evidence" value="ECO:0007669"/>
    <property type="project" value="UniProtKB-SubCell"/>
</dbReference>
<dbReference type="PANTHER" id="PTHR46811">
    <property type="entry name" value="COILED-COIL-HELIX-COILED-COIL-HELIX DOMAIN-CONTAINING PROTEIN 7"/>
    <property type="match status" value="1"/>
</dbReference>
<reference evidence="6" key="1">
    <citation type="submission" date="2018-04" db="EMBL/GenBank/DDBJ databases">
        <title>Whole genome sequencing of Hypsizygus marmoreus.</title>
        <authorList>
            <person name="Choi I.-G."/>
            <person name="Min B."/>
            <person name="Kim J.-G."/>
            <person name="Kim S."/>
            <person name="Oh Y.-L."/>
            <person name="Kong W.-S."/>
            <person name="Park H."/>
            <person name="Jeong J."/>
            <person name="Song E.-S."/>
        </authorList>
    </citation>
    <scope>NUCLEOTIDE SEQUENCE [LARGE SCALE GENOMIC DNA]</scope>
    <source>
        <strain evidence="6">51987-8</strain>
    </source>
</reference>
<gene>
    <name evidence="6" type="primary">COX23</name>
    <name evidence="6" type="ORF">Hypma_012059</name>
</gene>
<dbReference type="STRING" id="39966.A0A369JFC1"/>
<sequence length="89" mass="10279">MAGNTKGEPIPAPEDNATPLNYREQFQGRGVSSQFIDPCAAASKASMDCMNRHDYDRDFCLDYFQAYRDCKKIWIEQRKEDRRAGRPTK</sequence>
<evidence type="ECO:0000313" key="7">
    <source>
        <dbReference type="Proteomes" id="UP000076154"/>
    </source>
</evidence>
<evidence type="ECO:0000256" key="3">
    <source>
        <dbReference type="ARBA" id="ARBA00023128"/>
    </source>
</evidence>
<dbReference type="InParanoid" id="A0A369JFC1"/>
<dbReference type="InterPro" id="IPR051040">
    <property type="entry name" value="COX23"/>
</dbReference>
<evidence type="ECO:0000256" key="4">
    <source>
        <dbReference type="ARBA" id="ARBA00023157"/>
    </source>
</evidence>